<keyword evidence="2" id="KW-1185">Reference proteome</keyword>
<sequence length="97" mass="10910">MAFSQRLLQGKRPGLECAKHAVGVVRLCLAVALLRGWCCVRFELEHPVPQPRSHGCWCTAIAHIRRGVVDTCRGNVMRRSFVCKAEFESLAVYNVDQ</sequence>
<proteinExistence type="predicted"/>
<dbReference type="OrthoDB" id="42889at2759"/>
<name>A0A6A6YX74_9PEZI</name>
<reference evidence="3" key="3">
    <citation type="submission" date="2025-04" db="UniProtKB">
        <authorList>
            <consortium name="RefSeq"/>
        </authorList>
    </citation>
    <scope>IDENTIFICATION</scope>
    <source>
        <strain evidence="3">CBS 304.34</strain>
    </source>
</reference>
<evidence type="ECO:0000313" key="2">
    <source>
        <dbReference type="Proteomes" id="UP000504636"/>
    </source>
</evidence>
<dbReference type="Proteomes" id="UP000504636">
    <property type="component" value="Unplaced"/>
</dbReference>
<dbReference type="RefSeq" id="XP_033579481.1">
    <property type="nucleotide sequence ID" value="XM_033719561.1"/>
</dbReference>
<gene>
    <name evidence="1 3" type="ORF">BDZ99DRAFT_461189</name>
</gene>
<reference evidence="3" key="2">
    <citation type="submission" date="2020-04" db="EMBL/GenBank/DDBJ databases">
        <authorList>
            <consortium name="NCBI Genome Project"/>
        </authorList>
    </citation>
    <scope>NUCLEOTIDE SEQUENCE</scope>
    <source>
        <strain evidence="3">CBS 304.34</strain>
    </source>
</reference>
<protein>
    <submittedName>
        <fullName evidence="1 3">Uncharacterized protein</fullName>
    </submittedName>
</protein>
<evidence type="ECO:0000313" key="1">
    <source>
        <dbReference type="EMBL" id="KAF2812517.1"/>
    </source>
</evidence>
<organism evidence="1">
    <name type="scientific">Mytilinidion resinicola</name>
    <dbReference type="NCBI Taxonomy" id="574789"/>
    <lineage>
        <taxon>Eukaryota</taxon>
        <taxon>Fungi</taxon>
        <taxon>Dikarya</taxon>
        <taxon>Ascomycota</taxon>
        <taxon>Pezizomycotina</taxon>
        <taxon>Dothideomycetes</taxon>
        <taxon>Pleosporomycetidae</taxon>
        <taxon>Mytilinidiales</taxon>
        <taxon>Mytilinidiaceae</taxon>
        <taxon>Mytilinidion</taxon>
    </lineage>
</organism>
<accession>A0A6A6YX74</accession>
<dbReference type="AlphaFoldDB" id="A0A6A6YX74"/>
<dbReference type="EMBL" id="MU003697">
    <property type="protein sequence ID" value="KAF2812517.1"/>
    <property type="molecule type" value="Genomic_DNA"/>
</dbReference>
<dbReference type="GeneID" id="54460454"/>
<evidence type="ECO:0000313" key="3">
    <source>
        <dbReference type="RefSeq" id="XP_033579481.1"/>
    </source>
</evidence>
<reference evidence="1 3" key="1">
    <citation type="journal article" date="2020" name="Stud. Mycol.">
        <title>101 Dothideomycetes genomes: a test case for predicting lifestyles and emergence of pathogens.</title>
        <authorList>
            <person name="Haridas S."/>
            <person name="Albert R."/>
            <person name="Binder M."/>
            <person name="Bloem J."/>
            <person name="Labutti K."/>
            <person name="Salamov A."/>
            <person name="Andreopoulos B."/>
            <person name="Baker S."/>
            <person name="Barry K."/>
            <person name="Bills G."/>
            <person name="Bluhm B."/>
            <person name="Cannon C."/>
            <person name="Castanera R."/>
            <person name="Culley D."/>
            <person name="Daum C."/>
            <person name="Ezra D."/>
            <person name="Gonzalez J."/>
            <person name="Henrissat B."/>
            <person name="Kuo A."/>
            <person name="Liang C."/>
            <person name="Lipzen A."/>
            <person name="Lutzoni F."/>
            <person name="Magnuson J."/>
            <person name="Mondo S."/>
            <person name="Nolan M."/>
            <person name="Ohm R."/>
            <person name="Pangilinan J."/>
            <person name="Park H.-J."/>
            <person name="Ramirez L."/>
            <person name="Alfaro M."/>
            <person name="Sun H."/>
            <person name="Tritt A."/>
            <person name="Yoshinaga Y."/>
            <person name="Zwiers L.-H."/>
            <person name="Turgeon B."/>
            <person name="Goodwin S."/>
            <person name="Spatafora J."/>
            <person name="Crous P."/>
            <person name="Grigoriev I."/>
        </authorList>
    </citation>
    <scope>NUCLEOTIDE SEQUENCE</scope>
    <source>
        <strain evidence="1 3">CBS 304.34</strain>
    </source>
</reference>